<dbReference type="GO" id="GO:0016747">
    <property type="term" value="F:acyltransferase activity, transferring groups other than amino-acyl groups"/>
    <property type="evidence" value="ECO:0007669"/>
    <property type="project" value="InterPro"/>
</dbReference>
<dbReference type="PROSITE" id="PS51186">
    <property type="entry name" value="GNAT"/>
    <property type="match status" value="1"/>
</dbReference>
<dbReference type="EMBL" id="UGYV01000001">
    <property type="protein sequence ID" value="SUI59512.1"/>
    <property type="molecule type" value="Genomic_DNA"/>
</dbReference>
<dbReference type="Pfam" id="PF00583">
    <property type="entry name" value="Acetyltransf_1"/>
    <property type="match status" value="1"/>
</dbReference>
<evidence type="ECO:0000313" key="3">
    <source>
        <dbReference type="Proteomes" id="UP000255061"/>
    </source>
</evidence>
<dbReference type="InterPro" id="IPR016181">
    <property type="entry name" value="Acyl_CoA_acyltransferase"/>
</dbReference>
<sequence>MKIRLALPQDIDLLAMLEKKHLNDELASAAMGLQGQAFSHRELTELVNKHWVVVAQVEQQIVGYVIAGRWGFFEHWPMYRTLLNRLPQLDWDGPKLTKTNSCQYGPIWVQQAYRGQGIFAALVNEIRRQVAPHFSYMLTFIAEDNERSFAAHSGKGQMQVVDFFTVAARDYYLMAAKTQL</sequence>
<organism evidence="2 3">
    <name type="scientific">Shewanella morhuae</name>
    <dbReference type="NCBI Taxonomy" id="365591"/>
    <lineage>
        <taxon>Bacteria</taxon>
        <taxon>Pseudomonadati</taxon>
        <taxon>Pseudomonadota</taxon>
        <taxon>Gammaproteobacteria</taxon>
        <taxon>Alteromonadales</taxon>
        <taxon>Shewanellaceae</taxon>
        <taxon>Shewanella</taxon>
    </lineage>
</organism>
<dbReference type="RefSeq" id="WP_115405203.1">
    <property type="nucleotide sequence ID" value="NZ_BPFE01000009.1"/>
</dbReference>
<evidence type="ECO:0000259" key="1">
    <source>
        <dbReference type="PROSITE" id="PS51186"/>
    </source>
</evidence>
<accession>A0A379ZEW1</accession>
<protein>
    <recommendedName>
        <fullName evidence="1">N-acetyltransferase domain-containing protein</fullName>
    </recommendedName>
</protein>
<dbReference type="Proteomes" id="UP000255061">
    <property type="component" value="Unassembled WGS sequence"/>
</dbReference>
<dbReference type="SUPFAM" id="SSF55729">
    <property type="entry name" value="Acyl-CoA N-acyltransferases (Nat)"/>
    <property type="match status" value="1"/>
</dbReference>
<feature type="domain" description="N-acetyltransferase" evidence="1">
    <location>
        <begin position="1"/>
        <end position="179"/>
    </location>
</feature>
<reference evidence="2 3" key="1">
    <citation type="submission" date="2018-06" db="EMBL/GenBank/DDBJ databases">
        <authorList>
            <consortium name="Pathogen Informatics"/>
            <person name="Doyle S."/>
        </authorList>
    </citation>
    <scope>NUCLEOTIDE SEQUENCE [LARGE SCALE GENOMIC DNA]</scope>
    <source>
        <strain evidence="2 3">NCTC10736</strain>
    </source>
</reference>
<dbReference type="Gene3D" id="3.40.630.30">
    <property type="match status" value="1"/>
</dbReference>
<evidence type="ECO:0000313" key="2">
    <source>
        <dbReference type="EMBL" id="SUI59512.1"/>
    </source>
</evidence>
<dbReference type="InterPro" id="IPR000182">
    <property type="entry name" value="GNAT_dom"/>
</dbReference>
<gene>
    <name evidence="2" type="ORF">NCTC10736_00127</name>
</gene>
<name>A0A379ZEW1_9GAMM</name>
<proteinExistence type="predicted"/>
<dbReference type="AlphaFoldDB" id="A0A379ZEW1"/>